<dbReference type="EMBL" id="NSKD01000009">
    <property type="protein sequence ID" value="PAU77692.1"/>
    <property type="molecule type" value="Genomic_DNA"/>
</dbReference>
<organism evidence="3 4">
    <name type="scientific">Halovibrio salipaludis</name>
    <dbReference type="NCBI Taxonomy" id="2032626"/>
    <lineage>
        <taxon>Bacteria</taxon>
        <taxon>Pseudomonadati</taxon>
        <taxon>Pseudomonadota</taxon>
        <taxon>Gammaproteobacteria</taxon>
        <taxon>Oceanospirillales</taxon>
        <taxon>Halomonadaceae</taxon>
        <taxon>Halovibrio</taxon>
    </lineage>
</organism>
<dbReference type="Pfam" id="PF03413">
    <property type="entry name" value="PepSY"/>
    <property type="match status" value="1"/>
</dbReference>
<protein>
    <submittedName>
        <fullName evidence="3">Peptidase</fullName>
    </submittedName>
</protein>
<proteinExistence type="predicted"/>
<evidence type="ECO:0000259" key="2">
    <source>
        <dbReference type="Pfam" id="PF03413"/>
    </source>
</evidence>
<dbReference type="Gene3D" id="3.10.450.40">
    <property type="match status" value="1"/>
</dbReference>
<dbReference type="Proteomes" id="UP000218896">
    <property type="component" value="Unassembled WGS sequence"/>
</dbReference>
<keyword evidence="4" id="KW-1185">Reference proteome</keyword>
<gene>
    <name evidence="3" type="ORF">CK501_14630</name>
</gene>
<feature type="signal peptide" evidence="1">
    <location>
        <begin position="1"/>
        <end position="33"/>
    </location>
</feature>
<evidence type="ECO:0000313" key="3">
    <source>
        <dbReference type="EMBL" id="PAU77692.1"/>
    </source>
</evidence>
<evidence type="ECO:0000256" key="1">
    <source>
        <dbReference type="SAM" id="SignalP"/>
    </source>
</evidence>
<reference evidence="3 4" key="1">
    <citation type="submission" date="2017-08" db="EMBL/GenBank/DDBJ databases">
        <title>Halovibrio sewagensis sp. nov., isolated from wastewater of high salinity.</title>
        <authorList>
            <person name="Dong X."/>
            <person name="Zhang G."/>
        </authorList>
    </citation>
    <scope>NUCLEOTIDE SEQUENCE [LARGE SCALE GENOMIC DNA]</scope>
    <source>
        <strain evidence="3 4">YL5-2</strain>
    </source>
</reference>
<sequence length="120" mass="13276">MLNPTFLSAPKALKPAILCLLTFACTLPLVSLADDDEWRELHEQVEAGELLPLSEIIETLRREYKGEVIEVELEDEAGARVYEIELLGPDGQVVEFLLDAATGEIIGIEGTGINQMRRDP</sequence>
<keyword evidence="1" id="KW-0732">Signal</keyword>
<comment type="caution">
    <text evidence="3">The sequence shown here is derived from an EMBL/GenBank/DDBJ whole genome shotgun (WGS) entry which is preliminary data.</text>
</comment>
<evidence type="ECO:0000313" key="4">
    <source>
        <dbReference type="Proteomes" id="UP000218896"/>
    </source>
</evidence>
<dbReference type="InterPro" id="IPR025711">
    <property type="entry name" value="PepSY"/>
</dbReference>
<feature type="chain" id="PRO_5013240076" evidence="1">
    <location>
        <begin position="34"/>
        <end position="120"/>
    </location>
</feature>
<dbReference type="OrthoDB" id="6975080at2"/>
<dbReference type="AlphaFoldDB" id="A0A2A2EZB5"/>
<feature type="domain" description="PepSY" evidence="2">
    <location>
        <begin position="51"/>
        <end position="109"/>
    </location>
</feature>
<accession>A0A2A2EZB5</accession>
<dbReference type="RefSeq" id="WP_095618491.1">
    <property type="nucleotide sequence ID" value="NZ_NSKD01000009.1"/>
</dbReference>
<name>A0A2A2EZB5_9GAMM</name>